<accession>A0AAU1U847</accession>
<dbReference type="SUPFAM" id="SSF89392">
    <property type="entry name" value="Prokaryotic lipoproteins and lipoprotein localization factors"/>
    <property type="match status" value="1"/>
</dbReference>
<feature type="region of interest" description="Disordered" evidence="1">
    <location>
        <begin position="214"/>
        <end position="239"/>
    </location>
</feature>
<evidence type="ECO:0000256" key="2">
    <source>
        <dbReference type="SAM" id="SignalP"/>
    </source>
</evidence>
<feature type="compositionally biased region" description="Basic and acidic residues" evidence="1">
    <location>
        <begin position="217"/>
        <end position="239"/>
    </location>
</feature>
<organism evidence="3">
    <name type="scientific">Streptomyces sp. NBC_00119</name>
    <dbReference type="NCBI Taxonomy" id="2975659"/>
    <lineage>
        <taxon>Bacteria</taxon>
        <taxon>Bacillati</taxon>
        <taxon>Actinomycetota</taxon>
        <taxon>Actinomycetes</taxon>
        <taxon>Kitasatosporales</taxon>
        <taxon>Streptomycetaceae</taxon>
        <taxon>Streptomyces</taxon>
    </lineage>
</organism>
<dbReference type="PROSITE" id="PS51257">
    <property type="entry name" value="PROKAR_LIPOPROTEIN"/>
    <property type="match status" value="1"/>
</dbReference>
<keyword evidence="2" id="KW-0732">Signal</keyword>
<protein>
    <recommendedName>
        <fullName evidence="4">Lipoprotein</fullName>
    </recommendedName>
</protein>
<feature type="chain" id="PRO_5043894628" description="Lipoprotein" evidence="2">
    <location>
        <begin position="27"/>
        <end position="239"/>
    </location>
</feature>
<feature type="signal peptide" evidence="2">
    <location>
        <begin position="1"/>
        <end position="26"/>
    </location>
</feature>
<dbReference type="Gene3D" id="2.50.20.20">
    <property type="match status" value="1"/>
</dbReference>
<dbReference type="EMBL" id="CP108195">
    <property type="protein sequence ID" value="WTS13630.1"/>
    <property type="molecule type" value="Genomic_DNA"/>
</dbReference>
<name>A0AAU1U847_9ACTN</name>
<evidence type="ECO:0000313" key="3">
    <source>
        <dbReference type="EMBL" id="WTS13630.1"/>
    </source>
</evidence>
<proteinExistence type="predicted"/>
<gene>
    <name evidence="3" type="ORF">OHU69_22800</name>
</gene>
<evidence type="ECO:0000256" key="1">
    <source>
        <dbReference type="SAM" id="MobiDB-lite"/>
    </source>
</evidence>
<dbReference type="InterPro" id="IPR029046">
    <property type="entry name" value="LolA/LolB/LppX"/>
</dbReference>
<reference evidence="3" key="1">
    <citation type="submission" date="2022-10" db="EMBL/GenBank/DDBJ databases">
        <title>The complete genomes of actinobacterial strains from the NBC collection.</title>
        <authorList>
            <person name="Joergensen T.S."/>
            <person name="Alvarez Arevalo M."/>
            <person name="Sterndorff E.B."/>
            <person name="Faurdal D."/>
            <person name="Vuksanovic O."/>
            <person name="Mourched A.-S."/>
            <person name="Charusanti P."/>
            <person name="Shaw S."/>
            <person name="Blin K."/>
            <person name="Weber T."/>
        </authorList>
    </citation>
    <scope>NUCLEOTIDE SEQUENCE</scope>
    <source>
        <strain evidence="3">NBC_00119</strain>
    </source>
</reference>
<dbReference type="AlphaFoldDB" id="A0AAU1U847"/>
<evidence type="ECO:0008006" key="4">
    <source>
        <dbReference type="Google" id="ProtNLM"/>
    </source>
</evidence>
<sequence>MNGRTWVRYATVCLAMAGLVSCGTHEAPGRDESVTGALKAARSEVVAAGSARIEATSSTGTSLSSRSVGVLRWSGGLRGTLRVTTTGGSMASTTRLMGGSPSQSRFLPDAYYTRMTDKFAALSDGKHWIRYPYASGADLSPAASLKLLLSSGNAREVGAETVRGVRATHYTGSTHGQRVDVWIDRGHLLVKRVQRADTASGTFSGTVHYGEYGARASAERPPARDTVDFKDVVARKPAA</sequence>